<dbReference type="GeneID" id="34718423"/>
<comment type="subcellular location">
    <subcellularLocation>
        <location evidence="1">Cell membrane</location>
        <topology evidence="1">Lipid-anchor</topology>
    </subcellularLocation>
</comment>
<dbReference type="FunFam" id="3.40.50.300:FF:000080">
    <property type="entry name" value="Ras-like GTPase Ras1"/>
    <property type="match status" value="1"/>
</dbReference>
<dbReference type="KEGG" id="kmx:KLMA_80228"/>
<evidence type="ECO:0000256" key="3">
    <source>
        <dbReference type="ARBA" id="ARBA00022475"/>
    </source>
</evidence>
<dbReference type="GO" id="GO:0005525">
    <property type="term" value="F:GTP binding"/>
    <property type="evidence" value="ECO:0007669"/>
    <property type="project" value="UniProtKB-KW"/>
</dbReference>
<evidence type="ECO:0000256" key="9">
    <source>
        <dbReference type="ARBA" id="ARBA00023288"/>
    </source>
</evidence>
<dbReference type="PROSITE" id="PS51421">
    <property type="entry name" value="RAS"/>
    <property type="match status" value="1"/>
</dbReference>
<dbReference type="Proteomes" id="UP000065495">
    <property type="component" value="Chromosome 8"/>
</dbReference>
<dbReference type="EMBL" id="AP012220">
    <property type="protein sequence ID" value="BAO42539.2"/>
    <property type="molecule type" value="Genomic_DNA"/>
</dbReference>
<keyword evidence="6" id="KW-0342">GTP-binding</keyword>
<evidence type="ECO:0000256" key="1">
    <source>
        <dbReference type="ARBA" id="ARBA00004193"/>
    </source>
</evidence>
<feature type="compositionally biased region" description="Low complexity" evidence="12">
    <location>
        <begin position="229"/>
        <end position="242"/>
    </location>
</feature>
<dbReference type="GO" id="GO:0007165">
    <property type="term" value="P:signal transduction"/>
    <property type="evidence" value="ECO:0007669"/>
    <property type="project" value="InterPro"/>
</dbReference>
<dbReference type="PROSITE" id="PS51419">
    <property type="entry name" value="RAB"/>
    <property type="match status" value="1"/>
</dbReference>
<evidence type="ECO:0000256" key="11">
    <source>
        <dbReference type="ARBA" id="ARBA00059851"/>
    </source>
</evidence>
<dbReference type="PROSITE" id="PS51420">
    <property type="entry name" value="RHO"/>
    <property type="match status" value="1"/>
</dbReference>
<dbReference type="SMART" id="SM00173">
    <property type="entry name" value="RAS"/>
    <property type="match status" value="1"/>
</dbReference>
<feature type="compositionally biased region" description="Polar residues" evidence="12">
    <location>
        <begin position="243"/>
        <end position="261"/>
    </location>
</feature>
<evidence type="ECO:0000256" key="5">
    <source>
        <dbReference type="ARBA" id="ARBA00022741"/>
    </source>
</evidence>
<keyword evidence="7" id="KW-0472">Membrane</keyword>
<dbReference type="GO" id="GO:0003924">
    <property type="term" value="F:GTPase activity"/>
    <property type="evidence" value="ECO:0007669"/>
    <property type="project" value="InterPro"/>
</dbReference>
<organism evidence="13 14">
    <name type="scientific">Kluyveromyces marxianus (strain DMKU3-1042 / BCC 29191 / NBRC 104275)</name>
    <name type="common">Yeast</name>
    <name type="synonym">Candida kefyr</name>
    <dbReference type="NCBI Taxonomy" id="1003335"/>
    <lineage>
        <taxon>Eukaryota</taxon>
        <taxon>Fungi</taxon>
        <taxon>Dikarya</taxon>
        <taxon>Ascomycota</taxon>
        <taxon>Saccharomycotina</taxon>
        <taxon>Saccharomycetes</taxon>
        <taxon>Saccharomycetales</taxon>
        <taxon>Saccharomycetaceae</taxon>
        <taxon>Kluyveromyces</taxon>
    </lineage>
</organism>
<keyword evidence="9" id="KW-0449">Lipoprotein</keyword>
<evidence type="ECO:0000313" key="13">
    <source>
        <dbReference type="EMBL" id="BAO42539.2"/>
    </source>
</evidence>
<dbReference type="NCBIfam" id="TIGR00231">
    <property type="entry name" value="small_GTP"/>
    <property type="match status" value="1"/>
</dbReference>
<dbReference type="OrthoDB" id="5976022at2759"/>
<proteinExistence type="inferred from homology"/>
<evidence type="ECO:0000256" key="10">
    <source>
        <dbReference type="ARBA" id="ARBA00023289"/>
    </source>
</evidence>
<evidence type="ECO:0000256" key="6">
    <source>
        <dbReference type="ARBA" id="ARBA00023134"/>
    </source>
</evidence>
<keyword evidence="10" id="KW-0636">Prenylation</keyword>
<name>W0TK50_KLUMD</name>
<keyword evidence="8" id="KW-0564">Palmitate</keyword>
<keyword evidence="5" id="KW-0547">Nucleotide-binding</keyword>
<dbReference type="GO" id="GO:0005886">
    <property type="term" value="C:plasma membrane"/>
    <property type="evidence" value="ECO:0007669"/>
    <property type="project" value="UniProtKB-SubCell"/>
</dbReference>
<dbReference type="GO" id="GO:0097271">
    <property type="term" value="P:protein localization to bud neck"/>
    <property type="evidence" value="ECO:0007669"/>
    <property type="project" value="UniProtKB-ARBA"/>
</dbReference>
<keyword evidence="3" id="KW-1003">Cell membrane</keyword>
<evidence type="ECO:0000256" key="12">
    <source>
        <dbReference type="SAM" id="MobiDB-lite"/>
    </source>
</evidence>
<gene>
    <name evidence="13" type="primary">RAS2</name>
    <name evidence="13" type="ORF">KLMA_80228</name>
</gene>
<reference evidence="13 14" key="1">
    <citation type="journal article" date="2015" name="Biotechnol. Biofuels">
        <title>Genetic basis of the highly efficient yeast Kluyveromyces marxianus: complete genome sequence and transcriptome analyses.</title>
        <authorList>
            <person name="Lertwattanasakul N."/>
            <person name="Kosaka T."/>
            <person name="Hosoyama A."/>
            <person name="Suzuki Y."/>
            <person name="Rodrussamee N."/>
            <person name="Matsutani M."/>
            <person name="Murata M."/>
            <person name="Fujimoto N."/>
            <person name="Suprayogi"/>
            <person name="Tsuchikane K."/>
            <person name="Limtong S."/>
            <person name="Fujita N."/>
            <person name="Yamada M."/>
        </authorList>
    </citation>
    <scope>NUCLEOTIDE SEQUENCE [LARGE SCALE GENOMIC DNA]</scope>
    <source>
        <strain evidence="14">DMKU3-1042 / BCC 29191 / NBRC 104275</strain>
    </source>
</reference>
<evidence type="ECO:0000256" key="4">
    <source>
        <dbReference type="ARBA" id="ARBA00022481"/>
    </source>
</evidence>
<comment type="similarity">
    <text evidence="2">Belongs to the small GTPase superfamily. Ras family.</text>
</comment>
<feature type="compositionally biased region" description="Polar residues" evidence="12">
    <location>
        <begin position="180"/>
        <end position="206"/>
    </location>
</feature>
<dbReference type="SMART" id="SM00176">
    <property type="entry name" value="RAN"/>
    <property type="match status" value="1"/>
</dbReference>
<dbReference type="VEuPathDB" id="FungiDB:KLMA_80228"/>
<protein>
    <recommendedName>
        <fullName evidence="15">Ras-like protein 1</fullName>
    </recommendedName>
</protein>
<dbReference type="PRINTS" id="PR00449">
    <property type="entry name" value="RASTRNSFRMNG"/>
</dbReference>
<evidence type="ECO:0008006" key="15">
    <source>
        <dbReference type="Google" id="ProtNLM"/>
    </source>
</evidence>
<evidence type="ECO:0000256" key="8">
    <source>
        <dbReference type="ARBA" id="ARBA00023139"/>
    </source>
</evidence>
<comment type="function">
    <text evidence="11">The S.cerevisiae Ras proteins modulate the activity of the adenylate cyclase catalytic subunit and therefore affect the biosynthesis of cyclic-AMP.</text>
</comment>
<feature type="region of interest" description="Disordered" evidence="12">
    <location>
        <begin position="177"/>
        <end position="270"/>
    </location>
</feature>
<feature type="compositionally biased region" description="Polar residues" evidence="12">
    <location>
        <begin position="215"/>
        <end position="228"/>
    </location>
</feature>
<keyword evidence="4" id="KW-0488">Methylation</keyword>
<dbReference type="InterPro" id="IPR020849">
    <property type="entry name" value="Small_GTPase_Ras-type"/>
</dbReference>
<dbReference type="InterPro" id="IPR027417">
    <property type="entry name" value="P-loop_NTPase"/>
</dbReference>
<evidence type="ECO:0000256" key="2">
    <source>
        <dbReference type="ARBA" id="ARBA00008344"/>
    </source>
</evidence>
<dbReference type="SUPFAM" id="SSF52540">
    <property type="entry name" value="P-loop containing nucleoside triphosphate hydrolases"/>
    <property type="match status" value="1"/>
</dbReference>
<dbReference type="RefSeq" id="XP_022678280.1">
    <property type="nucleotide sequence ID" value="XM_022821972.1"/>
</dbReference>
<accession>W0TK50</accession>
<dbReference type="InterPro" id="IPR005225">
    <property type="entry name" value="Small_GTP-bd"/>
</dbReference>
<dbReference type="AlphaFoldDB" id="W0TK50"/>
<dbReference type="Pfam" id="PF00071">
    <property type="entry name" value="Ras"/>
    <property type="match status" value="1"/>
</dbReference>
<dbReference type="SMART" id="SM00175">
    <property type="entry name" value="RAB"/>
    <property type="match status" value="1"/>
</dbReference>
<evidence type="ECO:0000313" key="14">
    <source>
        <dbReference type="Proteomes" id="UP000065495"/>
    </source>
</evidence>
<dbReference type="PANTHER" id="PTHR24070">
    <property type="entry name" value="RAS, DI-RAS, AND RHEB FAMILY MEMBERS OF SMALL GTPASE SUPERFAMILY"/>
    <property type="match status" value="1"/>
</dbReference>
<dbReference type="SMART" id="SM00174">
    <property type="entry name" value="RHO"/>
    <property type="match status" value="1"/>
</dbReference>
<sequence length="270" mass="29680">MSLNKNNIREYKLVVVGGGGVGKSALTIQLIQSHFVDEYDPTIEDSYRKQAVIDDKVSILDILDTAGQEEYSAMREQYMRTGEGFLLVYSVTSRTSFEELMTYYQQILRVKDSDYVPLFVIGNKSDLEDERQVSYEEGQSLAKQFNAPFLETSAKQNINVEESFYGLVRLIRDGKGYDKSASSGAQNEASQDQNQAPGSVQENGANSDEGFADTGNGTEEAQPNNANVKQKTAKSSTQTKSTPANNQRSTKPNPPKTQSDKGGSGCCIIC</sequence>
<dbReference type="Gene3D" id="3.40.50.300">
    <property type="entry name" value="P-loop containing nucleotide triphosphate hydrolases"/>
    <property type="match status" value="1"/>
</dbReference>
<dbReference type="InterPro" id="IPR001806">
    <property type="entry name" value="Small_GTPase"/>
</dbReference>
<evidence type="ECO:0000256" key="7">
    <source>
        <dbReference type="ARBA" id="ARBA00023136"/>
    </source>
</evidence>